<dbReference type="AlphaFoldDB" id="A0A0V1GA46"/>
<protein>
    <submittedName>
        <fullName evidence="1">Uncharacterized protein</fullName>
    </submittedName>
</protein>
<reference evidence="1 2" key="1">
    <citation type="submission" date="2015-01" db="EMBL/GenBank/DDBJ databases">
        <title>Evolution of Trichinella species and genotypes.</title>
        <authorList>
            <person name="Korhonen P.K."/>
            <person name="Edoardo P."/>
            <person name="Giuseppe L.R."/>
            <person name="Gasser R.B."/>
        </authorList>
    </citation>
    <scope>NUCLEOTIDE SEQUENCE [LARGE SCALE GENOMIC DNA]</scope>
    <source>
        <strain evidence="1">ISS176</strain>
    </source>
</reference>
<proteinExistence type="predicted"/>
<sequence>MNKWQLYCRIEDDCSEVGKTFHTMFELQDS</sequence>
<dbReference type="Proteomes" id="UP000054826">
    <property type="component" value="Unassembled WGS sequence"/>
</dbReference>
<organism evidence="1 2">
    <name type="scientific">Trichinella pseudospiralis</name>
    <name type="common">Parasitic roundworm</name>
    <dbReference type="NCBI Taxonomy" id="6337"/>
    <lineage>
        <taxon>Eukaryota</taxon>
        <taxon>Metazoa</taxon>
        <taxon>Ecdysozoa</taxon>
        <taxon>Nematoda</taxon>
        <taxon>Enoplea</taxon>
        <taxon>Dorylaimia</taxon>
        <taxon>Trichinellida</taxon>
        <taxon>Trichinellidae</taxon>
        <taxon>Trichinella</taxon>
    </lineage>
</organism>
<comment type="caution">
    <text evidence="1">The sequence shown here is derived from an EMBL/GenBank/DDBJ whole genome shotgun (WGS) entry which is preliminary data.</text>
</comment>
<name>A0A0V1GA46_TRIPS</name>
<dbReference type="EMBL" id="JYDV01004757">
    <property type="protein sequence ID" value="KRY95128.1"/>
    <property type="molecule type" value="Genomic_DNA"/>
</dbReference>
<evidence type="ECO:0000313" key="2">
    <source>
        <dbReference type="Proteomes" id="UP000054826"/>
    </source>
</evidence>
<accession>A0A0V1GA46</accession>
<gene>
    <name evidence="1" type="ORF">T4C_2040</name>
</gene>
<evidence type="ECO:0000313" key="1">
    <source>
        <dbReference type="EMBL" id="KRY95128.1"/>
    </source>
</evidence>